<dbReference type="Proteomes" id="UP000198948">
    <property type="component" value="Unassembled WGS sequence"/>
</dbReference>
<keyword evidence="4" id="KW-1003">Cell membrane</keyword>
<keyword evidence="3" id="KW-0813">Transport</keyword>
<dbReference type="PANTHER" id="PTHR30294">
    <property type="entry name" value="MEMBRANE COMPONENT OF ABC TRANSPORTER YHHJ-RELATED"/>
    <property type="match status" value="1"/>
</dbReference>
<keyword evidence="6 8" id="KW-1133">Transmembrane helix</keyword>
<feature type="domain" description="ABC transmembrane type-2" evidence="9">
    <location>
        <begin position="153"/>
        <end position="377"/>
    </location>
</feature>
<dbReference type="STRING" id="142588.SAMN04488559_102230"/>
<evidence type="ECO:0000256" key="2">
    <source>
        <dbReference type="ARBA" id="ARBA00007783"/>
    </source>
</evidence>
<dbReference type="Gene3D" id="3.40.1710.10">
    <property type="entry name" value="abc type-2 transporter like domain"/>
    <property type="match status" value="1"/>
</dbReference>
<evidence type="ECO:0000256" key="6">
    <source>
        <dbReference type="ARBA" id="ARBA00022989"/>
    </source>
</evidence>
<keyword evidence="11" id="KW-1185">Reference proteome</keyword>
<comment type="similarity">
    <text evidence="2">Belongs to the ABC-2 integral membrane protein family.</text>
</comment>
<evidence type="ECO:0000256" key="1">
    <source>
        <dbReference type="ARBA" id="ARBA00004651"/>
    </source>
</evidence>
<evidence type="ECO:0000256" key="4">
    <source>
        <dbReference type="ARBA" id="ARBA00022475"/>
    </source>
</evidence>
<evidence type="ECO:0000256" key="7">
    <source>
        <dbReference type="ARBA" id="ARBA00023136"/>
    </source>
</evidence>
<comment type="subcellular location">
    <subcellularLocation>
        <location evidence="1">Cell membrane</location>
        <topology evidence="1">Multi-pass membrane protein</topology>
    </subcellularLocation>
</comment>
<evidence type="ECO:0000256" key="8">
    <source>
        <dbReference type="SAM" id="Phobius"/>
    </source>
</evidence>
<feature type="transmembrane region" description="Helical" evidence="8">
    <location>
        <begin position="22"/>
        <end position="42"/>
    </location>
</feature>
<reference evidence="10 11" key="1">
    <citation type="submission" date="2016-10" db="EMBL/GenBank/DDBJ databases">
        <authorList>
            <person name="de Groot N.N."/>
        </authorList>
    </citation>
    <scope>NUCLEOTIDE SEQUENCE [LARGE SCALE GENOMIC DNA]</scope>
    <source>
        <strain evidence="10 11">DSM 13760</strain>
    </source>
</reference>
<dbReference type="GO" id="GO:0005886">
    <property type="term" value="C:plasma membrane"/>
    <property type="evidence" value="ECO:0007669"/>
    <property type="project" value="UniProtKB-SubCell"/>
</dbReference>
<organism evidence="10 11">
    <name type="scientific">Isobaculum melis</name>
    <dbReference type="NCBI Taxonomy" id="142588"/>
    <lineage>
        <taxon>Bacteria</taxon>
        <taxon>Bacillati</taxon>
        <taxon>Bacillota</taxon>
        <taxon>Bacilli</taxon>
        <taxon>Lactobacillales</taxon>
        <taxon>Carnobacteriaceae</taxon>
        <taxon>Isobaculum</taxon>
    </lineage>
</organism>
<evidence type="ECO:0000259" key="9">
    <source>
        <dbReference type="PROSITE" id="PS51012"/>
    </source>
</evidence>
<evidence type="ECO:0000313" key="10">
    <source>
        <dbReference type="EMBL" id="SER62868.1"/>
    </source>
</evidence>
<dbReference type="RefSeq" id="WP_092650143.1">
    <property type="nucleotide sequence ID" value="NZ_FOHA01000002.1"/>
</dbReference>
<dbReference type="InterPro" id="IPR013525">
    <property type="entry name" value="ABC2_TM"/>
</dbReference>
<keyword evidence="5 8" id="KW-0812">Transmembrane</keyword>
<dbReference type="AlphaFoldDB" id="A0A1H9QQZ2"/>
<protein>
    <submittedName>
        <fullName evidence="10">ABC-2 type transport system permease protein</fullName>
    </submittedName>
</protein>
<dbReference type="EMBL" id="FOHA01000002">
    <property type="protein sequence ID" value="SER62868.1"/>
    <property type="molecule type" value="Genomic_DNA"/>
</dbReference>
<dbReference type="Pfam" id="PF12698">
    <property type="entry name" value="ABC2_membrane_3"/>
    <property type="match status" value="1"/>
</dbReference>
<dbReference type="InterPro" id="IPR051449">
    <property type="entry name" value="ABC-2_transporter_component"/>
</dbReference>
<proteinExistence type="inferred from homology"/>
<name>A0A1H9QQZ2_9LACT</name>
<feature type="transmembrane region" description="Helical" evidence="8">
    <location>
        <begin position="184"/>
        <end position="209"/>
    </location>
</feature>
<evidence type="ECO:0000256" key="5">
    <source>
        <dbReference type="ARBA" id="ARBA00022692"/>
    </source>
</evidence>
<dbReference type="GO" id="GO:0140359">
    <property type="term" value="F:ABC-type transporter activity"/>
    <property type="evidence" value="ECO:0007669"/>
    <property type="project" value="InterPro"/>
</dbReference>
<feature type="transmembrane region" description="Helical" evidence="8">
    <location>
        <begin position="301"/>
        <end position="319"/>
    </location>
</feature>
<dbReference type="PROSITE" id="PS51012">
    <property type="entry name" value="ABC_TM2"/>
    <property type="match status" value="1"/>
</dbReference>
<dbReference type="PANTHER" id="PTHR30294:SF45">
    <property type="entry name" value="LINEARMYCIN RESISTANCE PERMEASE PROTEIN LNRN"/>
    <property type="match status" value="1"/>
</dbReference>
<sequence length="384" mass="42973">MQQLIWLIKQYFKTAFSKKSRILTYVLFPLASILLVLALYSMESGDTEPPKYGVIYDEQTVYGEKAIELMGKEGQAITVFETKKEAEDALTEEKQAAVIIFEKGFNQAVDQGETKHVQIISLKGDVVNNTVKRALEPKINHLIRLLDLSDGNQATFEKVLADYEENAFPVNVTKVSSTEKTGKILGATMLGVLSFFLLTSAGNMSDFMAKEKEEKTYYRLLSTPIKNSTYVLSKIVASFLLLEGQIILTLLMMKFGASIDPGVSYLFLFFMLSLFGLVSVSLVLVIFTYSSSYRVMTSMKTMIFTGSSMLAGMFVPLSLMPDFMQKIAHIFPQFWLIDGIKKIQENGDFSEILLNIGILLAFSILLFSLATYRQGKGGQKQSFV</sequence>
<feature type="transmembrane region" description="Helical" evidence="8">
    <location>
        <begin position="230"/>
        <end position="253"/>
    </location>
</feature>
<keyword evidence="7 8" id="KW-0472">Membrane</keyword>
<dbReference type="InterPro" id="IPR047817">
    <property type="entry name" value="ABC2_TM_bact-type"/>
</dbReference>
<evidence type="ECO:0000313" key="11">
    <source>
        <dbReference type="Proteomes" id="UP000198948"/>
    </source>
</evidence>
<feature type="transmembrane region" description="Helical" evidence="8">
    <location>
        <begin position="265"/>
        <end position="289"/>
    </location>
</feature>
<accession>A0A1H9QQZ2</accession>
<feature type="transmembrane region" description="Helical" evidence="8">
    <location>
        <begin position="352"/>
        <end position="372"/>
    </location>
</feature>
<dbReference type="OrthoDB" id="63188at2"/>
<gene>
    <name evidence="10" type="ORF">SAMN04488559_102230</name>
</gene>
<evidence type="ECO:0000256" key="3">
    <source>
        <dbReference type="ARBA" id="ARBA00022448"/>
    </source>
</evidence>